<proteinExistence type="predicted"/>
<name>A0ABR3EVN3_9AGAR</name>
<dbReference type="Proteomes" id="UP001465976">
    <property type="component" value="Unassembled WGS sequence"/>
</dbReference>
<sequence>MHINRAGVVEDNIDDIVEYASLTEIWKYYGCYDKYGSTHTHQRLPTALRDYKYGDFISIASNIRGEPTPSLEVVEAARDALGLGLEEYPVWMDHETLLDTKYLQFRARTMTHTGISS</sequence>
<evidence type="ECO:0000313" key="1">
    <source>
        <dbReference type="EMBL" id="KAL0566958.1"/>
    </source>
</evidence>
<dbReference type="EMBL" id="JBAHYK010001721">
    <property type="protein sequence ID" value="KAL0566958.1"/>
    <property type="molecule type" value="Genomic_DNA"/>
</dbReference>
<organism evidence="1 2">
    <name type="scientific">Marasmius crinis-equi</name>
    <dbReference type="NCBI Taxonomy" id="585013"/>
    <lineage>
        <taxon>Eukaryota</taxon>
        <taxon>Fungi</taxon>
        <taxon>Dikarya</taxon>
        <taxon>Basidiomycota</taxon>
        <taxon>Agaricomycotina</taxon>
        <taxon>Agaricomycetes</taxon>
        <taxon>Agaricomycetidae</taxon>
        <taxon>Agaricales</taxon>
        <taxon>Marasmiineae</taxon>
        <taxon>Marasmiaceae</taxon>
        <taxon>Marasmius</taxon>
    </lineage>
</organism>
<accession>A0ABR3EVN3</accession>
<comment type="caution">
    <text evidence="1">The sequence shown here is derived from an EMBL/GenBank/DDBJ whole genome shotgun (WGS) entry which is preliminary data.</text>
</comment>
<reference evidence="1 2" key="1">
    <citation type="submission" date="2024-02" db="EMBL/GenBank/DDBJ databases">
        <title>A draft genome for the cacao thread blight pathogen Marasmius crinis-equi.</title>
        <authorList>
            <person name="Cohen S.P."/>
            <person name="Baruah I.K."/>
            <person name="Amoako-Attah I."/>
            <person name="Bukari Y."/>
            <person name="Meinhardt L.W."/>
            <person name="Bailey B.A."/>
        </authorList>
    </citation>
    <scope>NUCLEOTIDE SEQUENCE [LARGE SCALE GENOMIC DNA]</scope>
    <source>
        <strain evidence="1 2">GH-76</strain>
    </source>
</reference>
<evidence type="ECO:0000313" key="2">
    <source>
        <dbReference type="Proteomes" id="UP001465976"/>
    </source>
</evidence>
<keyword evidence="2" id="KW-1185">Reference proteome</keyword>
<gene>
    <name evidence="1" type="ORF">V5O48_015037</name>
</gene>
<protein>
    <submittedName>
        <fullName evidence="1">Uncharacterized protein</fullName>
    </submittedName>
</protein>